<comment type="similarity">
    <text evidence="2">Belongs to the diacylglycerol acyltransferase family.</text>
</comment>
<evidence type="ECO:0000256" key="10">
    <source>
        <dbReference type="ARBA" id="ARBA00023315"/>
    </source>
</evidence>
<feature type="transmembrane region" description="Helical" evidence="11">
    <location>
        <begin position="107"/>
        <end position="130"/>
    </location>
</feature>
<dbReference type="PANTHER" id="PTHR12317:SF34">
    <property type="entry name" value="ACYLTRANSFERASE"/>
    <property type="match status" value="1"/>
</dbReference>
<keyword evidence="8" id="KW-0443">Lipid metabolism</keyword>
<proteinExistence type="inferred from homology"/>
<feature type="transmembrane region" description="Helical" evidence="11">
    <location>
        <begin position="72"/>
        <end position="95"/>
    </location>
</feature>
<keyword evidence="4" id="KW-0808">Transferase</keyword>
<evidence type="ECO:0000256" key="2">
    <source>
        <dbReference type="ARBA" id="ARBA00005420"/>
    </source>
</evidence>
<feature type="transmembrane region" description="Helical" evidence="11">
    <location>
        <begin position="196"/>
        <end position="219"/>
    </location>
</feature>
<dbReference type="GO" id="GO:0005789">
    <property type="term" value="C:endoplasmic reticulum membrane"/>
    <property type="evidence" value="ECO:0007669"/>
    <property type="project" value="UniProtKB-SubCell"/>
</dbReference>
<dbReference type="AlphaFoldDB" id="A0AAD5DGY5"/>
<name>A0AAD5DGY5_9CHLO</name>
<dbReference type="CDD" id="cd07987">
    <property type="entry name" value="LPLAT_MGAT-like"/>
    <property type="match status" value="1"/>
</dbReference>
<keyword evidence="9 11" id="KW-0472">Membrane</keyword>
<sequence>MVAHFSVSEALQAVTGDALLSAAAVASACTVLAHLGGVALCKRDGGSGGRRLRLPGPRVELHFLLSGGARHLVLQAFSWALWFGAVLVAMPLLLARWRQAQTPYMELLSAAVAVAAYCALLFQVKALLVFEPSEPLQLLARAFASGSSSLYWDVSRLPSRTGRAYIVTGIGLLWVGLGGALLLATEFLTDTISLSVYYALAAACVTVGAFTTHGLAGFLRHSDGSSSGKDGKGGGGASGGWRFWQPFRGGTAFVLAQALGWALYSSALVACLYLLVQAVAGVAYCVRCWAVAAGLVMFLSELLLAGSLLTFQAPAAVQAFKAAALDMAAPGKLARMGVRERLLNLLIISILYIPMHLFFAVCVLTFMVLPATTAAALWLGGLFVYYSATAFGQPEHTGRREWPAFQAWMGAQLERFLPAWLGSCEVVLDGGKSAAEAFDPKQRYIFGFIHHGLYPLGAGYLPLLASFKRLLPVRPVTLTASVCVTVPLLRDIVLWLGIRIVSRRTFEHTLQERSAVLICPGGQAEMCLTNRLHRHKEFSVYSRHKGFVRMALKHDAALVPVLALGEADSLRNLIEWPAMQRWCTKKLGFPIPFIIAGRWCLPLPAPTGLRFVIGQPIRGAKPAKEGEPSQEEVDALHAQFYASLKELWERHAPQFPGYQDVKLVVV</sequence>
<evidence type="ECO:0000256" key="9">
    <source>
        <dbReference type="ARBA" id="ARBA00023136"/>
    </source>
</evidence>
<reference evidence="12" key="1">
    <citation type="submission" date="2020-11" db="EMBL/GenBank/DDBJ databases">
        <title>Chlorella ohadii genome sequencing and assembly.</title>
        <authorList>
            <person name="Murik O."/>
            <person name="Treves H."/>
            <person name="Kedem I."/>
            <person name="Shotland Y."/>
            <person name="Kaplan A."/>
        </authorList>
    </citation>
    <scope>NUCLEOTIDE SEQUENCE</scope>
    <source>
        <strain evidence="12">1</strain>
    </source>
</reference>
<evidence type="ECO:0000256" key="8">
    <source>
        <dbReference type="ARBA" id="ARBA00023098"/>
    </source>
</evidence>
<keyword evidence="13" id="KW-1185">Reference proteome</keyword>
<protein>
    <recommendedName>
        <fullName evidence="14">Diacylglycerol O-acyltransferase</fullName>
    </recommendedName>
</protein>
<dbReference type="Proteomes" id="UP001205105">
    <property type="component" value="Unassembled WGS sequence"/>
</dbReference>
<evidence type="ECO:0000256" key="3">
    <source>
        <dbReference type="ARBA" id="ARBA00022516"/>
    </source>
</evidence>
<dbReference type="Pfam" id="PF03982">
    <property type="entry name" value="DAGAT"/>
    <property type="match status" value="1"/>
</dbReference>
<keyword evidence="5 11" id="KW-0812">Transmembrane</keyword>
<feature type="transmembrane region" description="Helical" evidence="11">
    <location>
        <begin position="342"/>
        <end position="369"/>
    </location>
</feature>
<keyword evidence="6" id="KW-0256">Endoplasmic reticulum</keyword>
<evidence type="ECO:0000256" key="6">
    <source>
        <dbReference type="ARBA" id="ARBA00022824"/>
    </source>
</evidence>
<evidence type="ECO:0008006" key="14">
    <source>
        <dbReference type="Google" id="ProtNLM"/>
    </source>
</evidence>
<gene>
    <name evidence="12" type="ORF">COHA_010125</name>
</gene>
<evidence type="ECO:0000256" key="5">
    <source>
        <dbReference type="ARBA" id="ARBA00022692"/>
    </source>
</evidence>
<evidence type="ECO:0000256" key="11">
    <source>
        <dbReference type="SAM" id="Phobius"/>
    </source>
</evidence>
<keyword evidence="10" id="KW-0012">Acyltransferase</keyword>
<evidence type="ECO:0000256" key="4">
    <source>
        <dbReference type="ARBA" id="ARBA00022679"/>
    </source>
</evidence>
<evidence type="ECO:0000313" key="13">
    <source>
        <dbReference type="Proteomes" id="UP001205105"/>
    </source>
</evidence>
<evidence type="ECO:0000313" key="12">
    <source>
        <dbReference type="EMBL" id="KAI7835981.1"/>
    </source>
</evidence>
<dbReference type="GO" id="GO:0004144">
    <property type="term" value="F:diacylglycerol O-acyltransferase activity"/>
    <property type="evidence" value="ECO:0007669"/>
    <property type="project" value="UniProtKB-ARBA"/>
</dbReference>
<feature type="transmembrane region" description="Helical" evidence="11">
    <location>
        <begin position="281"/>
        <end position="304"/>
    </location>
</feature>
<feature type="transmembrane region" description="Helical" evidence="11">
    <location>
        <begin position="252"/>
        <end position="275"/>
    </location>
</feature>
<dbReference type="EMBL" id="JADXDR010000211">
    <property type="protein sequence ID" value="KAI7835981.1"/>
    <property type="molecule type" value="Genomic_DNA"/>
</dbReference>
<evidence type="ECO:0000256" key="1">
    <source>
        <dbReference type="ARBA" id="ARBA00004477"/>
    </source>
</evidence>
<feature type="transmembrane region" description="Helical" evidence="11">
    <location>
        <begin position="164"/>
        <end position="184"/>
    </location>
</feature>
<organism evidence="12 13">
    <name type="scientific">Chlorella ohadii</name>
    <dbReference type="NCBI Taxonomy" id="2649997"/>
    <lineage>
        <taxon>Eukaryota</taxon>
        <taxon>Viridiplantae</taxon>
        <taxon>Chlorophyta</taxon>
        <taxon>core chlorophytes</taxon>
        <taxon>Trebouxiophyceae</taxon>
        <taxon>Chlorellales</taxon>
        <taxon>Chlorellaceae</taxon>
        <taxon>Chlorella clade</taxon>
        <taxon>Chlorella</taxon>
    </lineage>
</organism>
<keyword evidence="3" id="KW-0444">Lipid biosynthesis</keyword>
<dbReference type="GO" id="GO:0006629">
    <property type="term" value="P:lipid metabolic process"/>
    <property type="evidence" value="ECO:0007669"/>
    <property type="project" value="UniProtKB-KW"/>
</dbReference>
<accession>A0AAD5DGY5</accession>
<comment type="subcellular location">
    <subcellularLocation>
        <location evidence="1">Endoplasmic reticulum membrane</location>
        <topology evidence="1">Multi-pass membrane protein</topology>
    </subcellularLocation>
</comment>
<dbReference type="PANTHER" id="PTHR12317">
    <property type="entry name" value="DIACYLGLYCEROL O-ACYLTRANSFERASE"/>
    <property type="match status" value="1"/>
</dbReference>
<feature type="transmembrane region" description="Helical" evidence="11">
    <location>
        <begin position="375"/>
        <end position="392"/>
    </location>
</feature>
<keyword evidence="7 11" id="KW-1133">Transmembrane helix</keyword>
<comment type="caution">
    <text evidence="12">The sequence shown here is derived from an EMBL/GenBank/DDBJ whole genome shotgun (WGS) entry which is preliminary data.</text>
</comment>
<evidence type="ECO:0000256" key="7">
    <source>
        <dbReference type="ARBA" id="ARBA00022989"/>
    </source>
</evidence>
<dbReference type="InterPro" id="IPR007130">
    <property type="entry name" value="DAGAT"/>
</dbReference>